<dbReference type="PROSITE" id="PS00716">
    <property type="entry name" value="SIGMA70_2"/>
    <property type="match status" value="1"/>
</dbReference>
<dbReference type="AlphaFoldDB" id="A0A1I0FHD7"/>
<dbReference type="InterPro" id="IPR007630">
    <property type="entry name" value="RNA_pol_sigma70_r4"/>
</dbReference>
<evidence type="ECO:0000313" key="3">
    <source>
        <dbReference type="Proteomes" id="UP000198618"/>
    </source>
</evidence>
<dbReference type="CDD" id="cd06171">
    <property type="entry name" value="Sigma70_r4"/>
    <property type="match status" value="1"/>
</dbReference>
<evidence type="ECO:0000313" key="2">
    <source>
        <dbReference type="EMBL" id="SET57433.1"/>
    </source>
</evidence>
<dbReference type="InterPro" id="IPR013324">
    <property type="entry name" value="RNA_pol_sigma_r3/r4-like"/>
</dbReference>
<gene>
    <name evidence="2" type="ORF">SAMN05216389_11547</name>
</gene>
<organism evidence="2 3">
    <name type="scientific">Oceanobacillus limi</name>
    <dbReference type="NCBI Taxonomy" id="930131"/>
    <lineage>
        <taxon>Bacteria</taxon>
        <taxon>Bacillati</taxon>
        <taxon>Bacillota</taxon>
        <taxon>Bacilli</taxon>
        <taxon>Bacillales</taxon>
        <taxon>Bacillaceae</taxon>
        <taxon>Oceanobacillus</taxon>
    </lineage>
</organism>
<dbReference type="Pfam" id="PF04545">
    <property type="entry name" value="Sigma70_r4"/>
    <property type="match status" value="1"/>
</dbReference>
<reference evidence="2 3" key="1">
    <citation type="submission" date="2016-10" db="EMBL/GenBank/DDBJ databases">
        <authorList>
            <person name="de Groot N.N."/>
        </authorList>
    </citation>
    <scope>NUCLEOTIDE SEQUENCE [LARGE SCALE GENOMIC DNA]</scope>
    <source>
        <strain evidence="2 3">IBRC-M 10780</strain>
    </source>
</reference>
<dbReference type="InterPro" id="IPR000943">
    <property type="entry name" value="RNA_pol_sigma70"/>
</dbReference>
<evidence type="ECO:0000259" key="1">
    <source>
        <dbReference type="PROSITE" id="PS00716"/>
    </source>
</evidence>
<dbReference type="RefSeq" id="WP_170840810.1">
    <property type="nucleotide sequence ID" value="NZ_FOHE01000015.1"/>
</dbReference>
<proteinExistence type="predicted"/>
<feature type="domain" description="RNA polymerase sigma-70" evidence="1">
    <location>
        <begin position="437"/>
        <end position="463"/>
    </location>
</feature>
<protein>
    <submittedName>
        <fullName evidence="2">RNA polymerase sigma factor, sigma-70 family</fullName>
    </submittedName>
</protein>
<sequence length="1082" mass="126369">MIDYILIPNYVDNVRNIQSQLLSEFFQSVQPIDNKIPMDAIRRLYIEDREKFIDLTDELTLRGFQFFTEKANNILPTFTLQETNNIIVTSNQDRYKKINWKRLGLSSFIDRFAVQSDLFFHHIPLDGFRYINASIDILELEDEFRHASFEIQEDPARQTVKEIAANHILEHNSTNKEPDTSRTIHEIFNENKYNSFRSYCRRNNLTFLEDITNKHLVEYKNTKGVGNRKFYMVTDKLETYGVQLEGTDVFTLENEEAFNYVVPKQSLAASLITITEAFYENKHNKFVEYCKNEGITTIDEITANHIHEYAKLPGVGTKKVETIMETLNEIADSNQLDEIEIFSTGELYPYVKDLEVSELLEVFHLSSTEAIPVMTVSELENQHIESITALNDKKLLFELSFQLNKLSSPRDTIEKVKSQLKDRELLILKLRFLKQKTLEETGEAFNVTRERIRQLEKKLVNKITSLLHGEKFPLIMRLIAKNNLFIPSDKLIQIIGTEHQDMLAMFKMKDAVLPYSEEIDSFFLESEEKSSFVEKLTGIMEELPSTFNLKDYEETVEEILETDYDLDLKKIIEKYGYHEYGTFYSLNKLKIIDVLELIFKNYIHEPFKLDDSSVEELRNLAKVHFNYQLGDSTRSIEARIRDSENILLVDRFTFQWFEPESIHSELIDQIQSYISARFEEVDVINAEEIFEAFQSKLAPYHITNKLHLYSIVKYFLADKFSIGRGNTLDIYRDNNERLNVEDRIIATIDNLGGTATRDQLEQELKWPRYKIDLAISNSNHIISWEKNTIKLLGALGLTEAEKTELIHVAKKTMENGYTTSGIIFEQILFNKKLAPIIQTKEINSTSKLASIIKSLIPTLKGQNNFLYEEDSEITSFEEVIVHEFREETTRKEIQDFILQHGYKPLMASNLLEKIIENNYFMEIDLGIFYPASNFTISKDVENQLINYIEAQMGEKDYLSLNQIEGYRSALPSIDFRWNPYLIKSILVQKGYRQIKKIHHDYRYDRILLVRADSPITTFNELVYTVLKKEYNGNFHETAIHDFLSDKGIIRQKGSGKEKVLPYEIKHRSDLIEIDSIGIVTLR</sequence>
<dbReference type="GO" id="GO:0006352">
    <property type="term" value="P:DNA-templated transcription initiation"/>
    <property type="evidence" value="ECO:0007669"/>
    <property type="project" value="InterPro"/>
</dbReference>
<dbReference type="Proteomes" id="UP000198618">
    <property type="component" value="Unassembled WGS sequence"/>
</dbReference>
<dbReference type="GO" id="GO:0003700">
    <property type="term" value="F:DNA-binding transcription factor activity"/>
    <property type="evidence" value="ECO:0007669"/>
    <property type="project" value="InterPro"/>
</dbReference>
<dbReference type="InterPro" id="IPR036388">
    <property type="entry name" value="WH-like_DNA-bd_sf"/>
</dbReference>
<dbReference type="EMBL" id="FOHE01000015">
    <property type="protein sequence ID" value="SET57433.1"/>
    <property type="molecule type" value="Genomic_DNA"/>
</dbReference>
<keyword evidence="3" id="KW-1185">Reference proteome</keyword>
<dbReference type="SUPFAM" id="SSF88659">
    <property type="entry name" value="Sigma3 and sigma4 domains of RNA polymerase sigma factors"/>
    <property type="match status" value="1"/>
</dbReference>
<name>A0A1I0FHD7_9BACI</name>
<dbReference type="PRINTS" id="PR00046">
    <property type="entry name" value="SIGMA70FCT"/>
</dbReference>
<accession>A0A1I0FHD7</accession>
<dbReference type="STRING" id="930131.SAMN05216389_11547"/>
<dbReference type="Gene3D" id="1.10.10.10">
    <property type="entry name" value="Winged helix-like DNA-binding domain superfamily/Winged helix DNA-binding domain"/>
    <property type="match status" value="1"/>
</dbReference>